<reference evidence="1 2" key="1">
    <citation type="submission" date="2019-06" db="EMBL/GenBank/DDBJ databases">
        <title>A chromosome-scale genome assembly of the striped catfish, Pangasianodon hypophthalmus.</title>
        <authorList>
            <person name="Wen M."/>
            <person name="Zahm M."/>
            <person name="Roques C."/>
            <person name="Cabau C."/>
            <person name="Klopp C."/>
            <person name="Donnadieu C."/>
            <person name="Jouanno E."/>
            <person name="Avarre J.-C."/>
            <person name="Campet M."/>
            <person name="Ha T.T.T."/>
            <person name="Dugue R."/>
            <person name="Lampietro C."/>
            <person name="Louis A."/>
            <person name="Herpin A."/>
            <person name="Echchiki A."/>
            <person name="Berthelot C."/>
            <person name="Parey E."/>
            <person name="Roest-Crollius H."/>
            <person name="Braasch I."/>
            <person name="Postlethwait J."/>
            <person name="Bobe J."/>
            <person name="Montfort J."/>
            <person name="Bouchez O."/>
            <person name="Begum T."/>
            <person name="Schartl M."/>
            <person name="Guiguen Y."/>
        </authorList>
    </citation>
    <scope>NUCLEOTIDE SEQUENCE [LARGE SCALE GENOMIC DNA]</scope>
    <source>
        <strain evidence="1 2">Indonesia</strain>
        <tissue evidence="1">Blood</tissue>
    </source>
</reference>
<dbReference type="Proteomes" id="UP000327468">
    <property type="component" value="Chromosome 6"/>
</dbReference>
<name>A0A5N5P776_PANHP</name>
<sequence length="89" mass="10208">MLPAPCRVLMTSELWLLSRCRAGLVRFSAKENLENRQRYRLDIATEGERPGNSQHRDRVSTTLWFESDVTVLQIFDVNSVLSSGKLEVI</sequence>
<evidence type="ECO:0000313" key="1">
    <source>
        <dbReference type="EMBL" id="KAB5574853.1"/>
    </source>
</evidence>
<dbReference type="EMBL" id="VFJC01000007">
    <property type="protein sequence ID" value="KAB5574853.1"/>
    <property type="molecule type" value="Genomic_DNA"/>
</dbReference>
<accession>A0A5N5P776</accession>
<protein>
    <submittedName>
        <fullName evidence="1">Uncharacterized protein</fullName>
    </submittedName>
</protein>
<dbReference type="AlphaFoldDB" id="A0A5N5P776"/>
<gene>
    <name evidence="1" type="ORF">PHYPO_G00213910</name>
</gene>
<keyword evidence="2" id="KW-1185">Reference proteome</keyword>
<organism evidence="1 2">
    <name type="scientific">Pangasianodon hypophthalmus</name>
    <name type="common">Striped catfish</name>
    <name type="synonym">Helicophagus hypophthalmus</name>
    <dbReference type="NCBI Taxonomy" id="310915"/>
    <lineage>
        <taxon>Eukaryota</taxon>
        <taxon>Metazoa</taxon>
        <taxon>Chordata</taxon>
        <taxon>Craniata</taxon>
        <taxon>Vertebrata</taxon>
        <taxon>Euteleostomi</taxon>
        <taxon>Actinopterygii</taxon>
        <taxon>Neopterygii</taxon>
        <taxon>Teleostei</taxon>
        <taxon>Ostariophysi</taxon>
        <taxon>Siluriformes</taxon>
        <taxon>Pangasiidae</taxon>
        <taxon>Pangasianodon</taxon>
    </lineage>
</organism>
<comment type="caution">
    <text evidence="1">The sequence shown here is derived from an EMBL/GenBank/DDBJ whole genome shotgun (WGS) entry which is preliminary data.</text>
</comment>
<proteinExistence type="predicted"/>
<evidence type="ECO:0000313" key="2">
    <source>
        <dbReference type="Proteomes" id="UP000327468"/>
    </source>
</evidence>